<comment type="catalytic activity">
    <reaction evidence="10">
        <text>5-methyltetrahydropteroyltri-L-glutamate + L-homocysteine = tetrahydropteroyltri-L-glutamate + L-methionine</text>
        <dbReference type="Rhea" id="RHEA:21196"/>
        <dbReference type="ChEBI" id="CHEBI:57844"/>
        <dbReference type="ChEBI" id="CHEBI:58140"/>
        <dbReference type="ChEBI" id="CHEBI:58199"/>
        <dbReference type="ChEBI" id="CHEBI:58207"/>
        <dbReference type="EC" id="2.1.1.14"/>
    </reaction>
</comment>
<evidence type="ECO:0000256" key="7">
    <source>
        <dbReference type="ARBA" id="ARBA00022723"/>
    </source>
</evidence>
<sequence>MALAHTLGFPRIGAHRELKLALESFWRGDSNEAALRDSGRTLRARHWALQADAGMDLVAVGDFAWYDHVLNTLALLGAIPARFKFDPKRLTLSDYFTLARGSKEHFAMEMTKWFDTNYHYLVPEWTPNVCFDGGVDWLFDEIAEARAQNHRAKVVLVGPLTLLYLGKIKSGLTHKLDLLPRIVAGYQNVLKRLQAMGVEWVQIDEPILALDLDTAWRDAFAPTYAALTKAAPPLLLATYFDEVRAHAALLRDLPVAGVHLDLVRGADQLGDFLGDWPQDRVLSVGIVDGRNIWRTDLDAALVKLAPIQIALGDRLWIAPSCSLLHVPVDLAHETKLDAELKSWLAFATQKLDEIAVLKRALNHGTETVQPQFSAARAAVTARQHSPRIHNGLVQKRLAKVSDADAQRGAAFGARIVKQQAKWNLPPFPTTTIGSFPQTSEIRQARAAYKRGDIGHLDYLDKMRDEVRLVVRKQEELGLDVLVHGEPERNDMVEYFGEQLWGYGFTANGWVQSYGSRCVKPPFIYGDVCRPEAMTVSWSQFAQSLTEKPMKGMLTGPVTMLQWSFVRDDQPRETTALQIALALREEVCDLEKAGIGMIQIDEPAFREGLPLKSRHWPHYLDWAVRAFKMCASGVADETQIHTHMCYSEFNDILPWIAAMDADVITIETSRSDMKLLDGFGQFAYPNDIGPGVYDIHSPRVPNREEMARLLKKARGVIADARLWVNPDCGLKTRGWPETCEALSNMVLAARMLRQELREQGLVSHQVGTGAS</sequence>
<dbReference type="CDD" id="cd03311">
    <property type="entry name" value="CIMS_C_terminal_like"/>
    <property type="match status" value="1"/>
</dbReference>
<keyword evidence="4 10" id="KW-0489">Methyltransferase</keyword>
<evidence type="ECO:0000313" key="14">
    <source>
        <dbReference type="Proteomes" id="UP001595530"/>
    </source>
</evidence>
<dbReference type="Gene3D" id="3.20.20.210">
    <property type="match status" value="2"/>
</dbReference>
<feature type="active site" description="Proton donor" evidence="10">
    <location>
        <position position="695"/>
    </location>
</feature>
<dbReference type="InterPro" id="IPR006276">
    <property type="entry name" value="Cobalamin-indep_Met_synthase"/>
</dbReference>
<proteinExistence type="inferred from homology"/>
<dbReference type="PIRSF" id="PIRSF000382">
    <property type="entry name" value="MeTrfase_B12_ind"/>
    <property type="match status" value="1"/>
</dbReference>
<comment type="caution">
    <text evidence="13">The sequence shown here is derived from an EMBL/GenBank/DDBJ whole genome shotgun (WGS) entry which is preliminary data.</text>
</comment>
<feature type="binding site" evidence="10">
    <location>
        <begin position="432"/>
        <end position="434"/>
    </location>
    <ligand>
        <name>L-methionine</name>
        <dbReference type="ChEBI" id="CHEBI:57844"/>
    </ligand>
</feature>
<dbReference type="EMBL" id="JBHRTP010000022">
    <property type="protein sequence ID" value="MFC3107847.1"/>
    <property type="molecule type" value="Genomic_DNA"/>
</dbReference>
<evidence type="ECO:0000259" key="11">
    <source>
        <dbReference type="Pfam" id="PF01717"/>
    </source>
</evidence>
<feature type="binding site" evidence="10">
    <location>
        <begin position="516"/>
        <end position="517"/>
    </location>
    <ligand>
        <name>5-methyltetrahydropteroyltri-L-glutamate</name>
        <dbReference type="ChEBI" id="CHEBI:58207"/>
    </ligand>
</feature>
<dbReference type="Proteomes" id="UP001595530">
    <property type="component" value="Unassembled WGS sequence"/>
</dbReference>
<feature type="binding site" evidence="10">
    <location>
        <begin position="16"/>
        <end position="19"/>
    </location>
    <ligand>
        <name>5-methyltetrahydropteroyltri-L-glutamate</name>
        <dbReference type="ChEBI" id="CHEBI:58207"/>
    </ligand>
</feature>
<keyword evidence="10" id="KW-0677">Repeat</keyword>
<evidence type="ECO:0000256" key="6">
    <source>
        <dbReference type="ARBA" id="ARBA00022679"/>
    </source>
</evidence>
<organism evidence="13 14">
    <name type="scientific">Undibacterium arcticum</name>
    <dbReference type="NCBI Taxonomy" id="1762892"/>
    <lineage>
        <taxon>Bacteria</taxon>
        <taxon>Pseudomonadati</taxon>
        <taxon>Pseudomonadota</taxon>
        <taxon>Betaproteobacteria</taxon>
        <taxon>Burkholderiales</taxon>
        <taxon>Oxalobacteraceae</taxon>
        <taxon>Undibacterium</taxon>
    </lineage>
</organism>
<evidence type="ECO:0000256" key="3">
    <source>
        <dbReference type="ARBA" id="ARBA00009553"/>
    </source>
</evidence>
<evidence type="ECO:0000256" key="2">
    <source>
        <dbReference type="ARBA" id="ARBA00004681"/>
    </source>
</evidence>
<keyword evidence="5 10" id="KW-0028">Amino-acid biosynthesis</keyword>
<feature type="binding site" evidence="10">
    <location>
        <position position="600"/>
    </location>
    <ligand>
        <name>L-methionine</name>
        <dbReference type="ChEBI" id="CHEBI:57844"/>
    </ligand>
</feature>
<feature type="binding site" evidence="10">
    <location>
        <position position="112"/>
    </location>
    <ligand>
        <name>5-methyltetrahydropteroyltri-L-glutamate</name>
        <dbReference type="ChEBI" id="CHEBI:58207"/>
    </ligand>
</feature>
<feature type="domain" description="Cobalamin-independent methionine synthase MetE C-terminal/archaeal" evidence="11">
    <location>
        <begin position="427"/>
        <end position="749"/>
    </location>
</feature>
<evidence type="ECO:0000256" key="1">
    <source>
        <dbReference type="ARBA" id="ARBA00002777"/>
    </source>
</evidence>
<keyword evidence="14" id="KW-1185">Reference proteome</keyword>
<comment type="function">
    <text evidence="1 10">Catalyzes the transfer of a methyl group from 5-methyltetrahydrofolate to homocysteine resulting in methionine formation.</text>
</comment>
<feature type="binding site" evidence="10">
    <location>
        <position position="642"/>
    </location>
    <ligand>
        <name>Zn(2+)</name>
        <dbReference type="ChEBI" id="CHEBI:29105"/>
        <note>catalytic</note>
    </ligand>
</feature>
<keyword evidence="7 10" id="KW-0479">Metal-binding</keyword>
<dbReference type="EC" id="2.1.1.14" evidence="10"/>
<comment type="similarity">
    <text evidence="3 10">Belongs to the vitamin-B12 independent methionine synthase family.</text>
</comment>
<dbReference type="InterPro" id="IPR038071">
    <property type="entry name" value="UROD/MetE-like_sf"/>
</dbReference>
<feature type="binding site" evidence="10">
    <location>
        <position position="562"/>
    </location>
    <ligand>
        <name>5-methyltetrahydropteroyltri-L-glutamate</name>
        <dbReference type="ChEBI" id="CHEBI:58207"/>
    </ligand>
</feature>
<dbReference type="InterPro" id="IPR002629">
    <property type="entry name" value="Met_Synth_C/arc"/>
</dbReference>
<dbReference type="Pfam" id="PF08267">
    <property type="entry name" value="Meth_synt_1"/>
    <property type="match status" value="1"/>
</dbReference>
<feature type="binding site" evidence="10">
    <location>
        <position position="485"/>
    </location>
    <ligand>
        <name>L-homocysteine</name>
        <dbReference type="ChEBI" id="CHEBI:58199"/>
    </ligand>
</feature>
<comment type="pathway">
    <text evidence="2 10">Amino-acid biosynthesis; L-methionine biosynthesis via de novo pathway; L-methionine from L-homocysteine (MetE route): step 1/1.</text>
</comment>
<dbReference type="NCBIfam" id="NF003556">
    <property type="entry name" value="PRK05222.1"/>
    <property type="match status" value="1"/>
</dbReference>
<evidence type="ECO:0000313" key="13">
    <source>
        <dbReference type="EMBL" id="MFC3107847.1"/>
    </source>
</evidence>
<feature type="binding site" evidence="10">
    <location>
        <position position="727"/>
    </location>
    <ligand>
        <name>Zn(2+)</name>
        <dbReference type="ChEBI" id="CHEBI:29105"/>
        <note>catalytic</note>
    </ligand>
</feature>
<reference evidence="14" key="1">
    <citation type="journal article" date="2019" name="Int. J. Syst. Evol. Microbiol.">
        <title>The Global Catalogue of Microorganisms (GCM) 10K type strain sequencing project: providing services to taxonomists for standard genome sequencing and annotation.</title>
        <authorList>
            <consortium name="The Broad Institute Genomics Platform"/>
            <consortium name="The Broad Institute Genome Sequencing Center for Infectious Disease"/>
            <person name="Wu L."/>
            <person name="Ma J."/>
        </authorList>
    </citation>
    <scope>NUCLEOTIDE SEQUENCE [LARGE SCALE GENOMIC DNA]</scope>
    <source>
        <strain evidence="14">KCTC 42986</strain>
    </source>
</reference>
<protein>
    <recommendedName>
        <fullName evidence="10">5-methyltetrahydropteroyltriglutamate--homocysteine methyltransferase</fullName>
        <ecNumber evidence="10">2.1.1.14</ecNumber>
    </recommendedName>
    <alternativeName>
        <fullName evidence="10">Cobalamin-independent methionine synthase</fullName>
    </alternativeName>
    <alternativeName>
        <fullName evidence="10">Methionine synthase, vitamin-B12 independent isozyme</fullName>
    </alternativeName>
</protein>
<accession>A0ABV7F202</accession>
<evidence type="ECO:0000256" key="5">
    <source>
        <dbReference type="ARBA" id="ARBA00022605"/>
    </source>
</evidence>
<dbReference type="NCBIfam" id="TIGR01371">
    <property type="entry name" value="met_syn_B12ind"/>
    <property type="match status" value="1"/>
</dbReference>
<dbReference type="RefSeq" id="WP_390331295.1">
    <property type="nucleotide sequence ID" value="NZ_JBHRTP010000022.1"/>
</dbReference>
<gene>
    <name evidence="10 13" type="primary">metE</name>
    <name evidence="13" type="ORF">ACFOFO_07725</name>
</gene>
<keyword evidence="8 10" id="KW-0862">Zinc</keyword>
<evidence type="ECO:0000256" key="8">
    <source>
        <dbReference type="ARBA" id="ARBA00022833"/>
    </source>
</evidence>
<dbReference type="Pfam" id="PF01717">
    <property type="entry name" value="Meth_synt_2"/>
    <property type="match status" value="1"/>
</dbReference>
<feature type="binding site" evidence="10">
    <location>
        <position position="600"/>
    </location>
    <ligand>
        <name>L-homocysteine</name>
        <dbReference type="ChEBI" id="CHEBI:58199"/>
    </ligand>
</feature>
<dbReference type="CDD" id="cd03312">
    <property type="entry name" value="CIMS_N_terminal_like"/>
    <property type="match status" value="1"/>
</dbReference>
<dbReference type="SUPFAM" id="SSF51726">
    <property type="entry name" value="UROD/MetE-like"/>
    <property type="match status" value="2"/>
</dbReference>
<feature type="binding site" evidence="10">
    <location>
        <begin position="432"/>
        <end position="434"/>
    </location>
    <ligand>
        <name>L-homocysteine</name>
        <dbReference type="ChEBI" id="CHEBI:58199"/>
    </ligand>
</feature>
<dbReference type="HAMAP" id="MF_00172">
    <property type="entry name" value="Meth_synth"/>
    <property type="match status" value="1"/>
</dbReference>
<dbReference type="GO" id="GO:0003871">
    <property type="term" value="F:5-methyltetrahydropteroyltriglutamate-homocysteine S-methyltransferase activity"/>
    <property type="evidence" value="ECO:0007669"/>
    <property type="project" value="UniProtKB-EC"/>
</dbReference>
<dbReference type="PANTHER" id="PTHR30519">
    <property type="entry name" value="5-METHYLTETRAHYDROPTEROYLTRIGLUTAMATE--HOMOCYSTEINE METHYLTRANSFERASE"/>
    <property type="match status" value="1"/>
</dbReference>
<dbReference type="InterPro" id="IPR013215">
    <property type="entry name" value="Cbl-indep_Met_Synth_N"/>
</dbReference>
<feature type="domain" description="Cobalamin-independent methionine synthase MetE N-terminal" evidence="12">
    <location>
        <begin position="4"/>
        <end position="308"/>
    </location>
</feature>
<evidence type="ECO:0000256" key="4">
    <source>
        <dbReference type="ARBA" id="ARBA00022603"/>
    </source>
</evidence>
<comment type="cofactor">
    <cofactor evidence="10">
        <name>Zn(2+)</name>
        <dbReference type="ChEBI" id="CHEBI:29105"/>
    </cofactor>
    <text evidence="10">Binds 1 zinc ion per subunit.</text>
</comment>
<feature type="binding site" evidence="10">
    <location>
        <position position="485"/>
    </location>
    <ligand>
        <name>L-methionine</name>
        <dbReference type="ChEBI" id="CHEBI:57844"/>
    </ligand>
</feature>
<dbReference type="GO" id="GO:0032259">
    <property type="term" value="P:methylation"/>
    <property type="evidence" value="ECO:0007669"/>
    <property type="project" value="UniProtKB-KW"/>
</dbReference>
<feature type="binding site" evidence="10">
    <location>
        <position position="644"/>
    </location>
    <ligand>
        <name>Zn(2+)</name>
        <dbReference type="ChEBI" id="CHEBI:29105"/>
        <note>catalytic</note>
    </ligand>
</feature>
<evidence type="ECO:0000259" key="12">
    <source>
        <dbReference type="Pfam" id="PF08267"/>
    </source>
</evidence>
<evidence type="ECO:0000256" key="9">
    <source>
        <dbReference type="ARBA" id="ARBA00023167"/>
    </source>
</evidence>
<keyword evidence="6 10" id="KW-0808">Transferase</keyword>
<feature type="binding site" evidence="10">
    <location>
        <position position="606"/>
    </location>
    <ligand>
        <name>5-methyltetrahydropteroyltri-L-glutamate</name>
        <dbReference type="ChEBI" id="CHEBI:58207"/>
    </ligand>
</feature>
<name>A0ABV7F202_9BURK</name>
<evidence type="ECO:0000256" key="10">
    <source>
        <dbReference type="HAMAP-Rule" id="MF_00172"/>
    </source>
</evidence>
<keyword evidence="9 10" id="KW-0486">Methionine biosynthesis</keyword>
<feature type="binding site" evidence="10">
    <location>
        <position position="666"/>
    </location>
    <ligand>
        <name>Zn(2+)</name>
        <dbReference type="ChEBI" id="CHEBI:29105"/>
        <note>catalytic</note>
    </ligand>
</feature>